<feature type="compositionally biased region" description="Basic residues" evidence="1">
    <location>
        <begin position="180"/>
        <end position="214"/>
    </location>
</feature>
<feature type="compositionally biased region" description="Gly residues" evidence="1">
    <location>
        <begin position="216"/>
        <end position="233"/>
    </location>
</feature>
<proteinExistence type="predicted"/>
<dbReference type="GO" id="GO:0005737">
    <property type="term" value="C:cytoplasm"/>
    <property type="evidence" value="ECO:0007669"/>
    <property type="project" value="TreeGrafter"/>
</dbReference>
<dbReference type="PANTHER" id="PTHR13847">
    <property type="entry name" value="SARCOSINE DEHYDROGENASE-RELATED"/>
    <property type="match status" value="1"/>
</dbReference>
<evidence type="ECO:0000313" key="4">
    <source>
        <dbReference type="Proteomes" id="UP000182658"/>
    </source>
</evidence>
<feature type="domain" description="FAD dependent oxidoreductase" evidence="2">
    <location>
        <begin position="42"/>
        <end position="105"/>
    </location>
</feature>
<dbReference type="AlphaFoldDB" id="A0A1J7IA31"/>
<dbReference type="InParanoid" id="A0A1J7IA31"/>
<keyword evidence="4" id="KW-1185">Reference proteome</keyword>
<dbReference type="InterPro" id="IPR006076">
    <property type="entry name" value="FAD-dep_OxRdtase"/>
</dbReference>
<dbReference type="STRING" id="1408157.A0A1J7IA31"/>
<dbReference type="Pfam" id="PF01266">
    <property type="entry name" value="DAO"/>
    <property type="match status" value="1"/>
</dbReference>
<dbReference type="Gene3D" id="3.50.50.60">
    <property type="entry name" value="FAD/NAD(P)-binding domain"/>
    <property type="match status" value="1"/>
</dbReference>
<feature type="compositionally biased region" description="Basic and acidic residues" evidence="1">
    <location>
        <begin position="164"/>
        <end position="179"/>
    </location>
</feature>
<dbReference type="PANTHER" id="PTHR13847:SF279">
    <property type="entry name" value="FAD DEPENDENT OXIDOREDUCTASE DOMAIN-CONTAINING PROTEIN-RELATED"/>
    <property type="match status" value="1"/>
</dbReference>
<accession>A0A1J7IA31</accession>
<dbReference type="OrthoDB" id="5242631at2759"/>
<feature type="region of interest" description="Disordered" evidence="1">
    <location>
        <begin position="1"/>
        <end position="34"/>
    </location>
</feature>
<dbReference type="SUPFAM" id="SSF51905">
    <property type="entry name" value="FAD/NAD(P)-binding domain"/>
    <property type="match status" value="1"/>
</dbReference>
<dbReference type="Proteomes" id="UP000182658">
    <property type="component" value="Unassembled WGS sequence"/>
</dbReference>
<feature type="region of interest" description="Disordered" evidence="1">
    <location>
        <begin position="144"/>
        <end position="233"/>
    </location>
</feature>
<sequence length="233" mass="25244">MDRRAAQPVSLPRTAPTTSYWQDPPDRLADARTTPDLPASADVVIIGSGMTGAATAWNLLKHIPVTVTTDDGSVPPAQSNKPSVVVLEARGACSGATGRNGEFLFSFFFKLCAVITCVPLPPITWLFCPGSILSSAQMISILTSPPTTTRRPHESSLLPHLPAPRRDPRYPGSRQDRQTRTRQHLRRAVLRGRAQPGRRGRREPLQHGRRRVRRGAVGGRSAGRGGHAGCDGR</sequence>
<gene>
    <name evidence="3" type="ORF">CONLIGDRAFT_100121</name>
</gene>
<dbReference type="InterPro" id="IPR036188">
    <property type="entry name" value="FAD/NAD-bd_sf"/>
</dbReference>
<organism evidence="3 4">
    <name type="scientific">Coniochaeta ligniaria NRRL 30616</name>
    <dbReference type="NCBI Taxonomy" id="1408157"/>
    <lineage>
        <taxon>Eukaryota</taxon>
        <taxon>Fungi</taxon>
        <taxon>Dikarya</taxon>
        <taxon>Ascomycota</taxon>
        <taxon>Pezizomycotina</taxon>
        <taxon>Sordariomycetes</taxon>
        <taxon>Sordariomycetidae</taxon>
        <taxon>Coniochaetales</taxon>
        <taxon>Coniochaetaceae</taxon>
        <taxon>Coniochaeta</taxon>
    </lineage>
</organism>
<evidence type="ECO:0000313" key="3">
    <source>
        <dbReference type="EMBL" id="OIW24543.1"/>
    </source>
</evidence>
<evidence type="ECO:0000259" key="2">
    <source>
        <dbReference type="Pfam" id="PF01266"/>
    </source>
</evidence>
<protein>
    <recommendedName>
        <fullName evidence="2">FAD dependent oxidoreductase domain-containing protein</fullName>
    </recommendedName>
</protein>
<reference evidence="3 4" key="1">
    <citation type="submission" date="2016-10" db="EMBL/GenBank/DDBJ databases">
        <title>Draft genome sequence of Coniochaeta ligniaria NRRL30616, a lignocellulolytic fungus for bioabatement of inhibitors in plant biomass hydrolysates.</title>
        <authorList>
            <consortium name="DOE Joint Genome Institute"/>
            <person name="Jimenez D.J."/>
            <person name="Hector R.E."/>
            <person name="Riley R."/>
            <person name="Sun H."/>
            <person name="Grigoriev I.V."/>
            <person name="Van Elsas J.D."/>
            <person name="Nichols N.N."/>
        </authorList>
    </citation>
    <scope>NUCLEOTIDE SEQUENCE [LARGE SCALE GENOMIC DNA]</scope>
    <source>
        <strain evidence="3 4">NRRL 30616</strain>
    </source>
</reference>
<evidence type="ECO:0000256" key="1">
    <source>
        <dbReference type="SAM" id="MobiDB-lite"/>
    </source>
</evidence>
<dbReference type="EMBL" id="KV875103">
    <property type="protein sequence ID" value="OIW24543.1"/>
    <property type="molecule type" value="Genomic_DNA"/>
</dbReference>
<name>A0A1J7IA31_9PEZI</name>